<feature type="region of interest" description="Disordered" evidence="1">
    <location>
        <begin position="1"/>
        <end position="37"/>
    </location>
</feature>
<accession>A0A853A321</accession>
<keyword evidence="2" id="KW-0223">Dioxygenase</keyword>
<gene>
    <name evidence="2" type="ORF">FHU37_001855</name>
</gene>
<keyword evidence="3" id="KW-1185">Reference proteome</keyword>
<dbReference type="GO" id="GO:0051213">
    <property type="term" value="F:dioxygenase activity"/>
    <property type="evidence" value="ECO:0007669"/>
    <property type="project" value="UniProtKB-KW"/>
</dbReference>
<dbReference type="InterPro" id="IPR014710">
    <property type="entry name" value="RmlC-like_jellyroll"/>
</dbReference>
<reference evidence="2 3" key="1">
    <citation type="submission" date="2020-07" db="EMBL/GenBank/DDBJ databases">
        <title>Sequencing the genomes of 1000 actinobacteria strains.</title>
        <authorList>
            <person name="Klenk H.-P."/>
        </authorList>
    </citation>
    <scope>NUCLEOTIDE SEQUENCE [LARGE SCALE GENOMIC DNA]</scope>
    <source>
        <strain evidence="2 3">DSM 42178</strain>
    </source>
</reference>
<protein>
    <submittedName>
        <fullName evidence="2">Quercetin dioxygenase-like cupin family protein</fullName>
    </submittedName>
</protein>
<dbReference type="EMBL" id="JACBZD010000001">
    <property type="protein sequence ID" value="NYI04912.1"/>
    <property type="molecule type" value="Genomic_DNA"/>
</dbReference>
<dbReference type="Proteomes" id="UP000567795">
    <property type="component" value="Unassembled WGS sequence"/>
</dbReference>
<sequence length="157" mass="16847">MATHSAATRSAAEDAEGGPAARPAETAETAGDSAAGADRVAEPWEELHAPLLVDEPHLKVWLEVVKPGETHPAHTHRHPWVTVVISGGSGESWTSDGELIMAGTLPTGHVQYNGPEILPRRHYVKNTGETEVRMIAVEMRDPASPGEQNREDGHAHH</sequence>
<name>A0A853A321_9ACTN</name>
<evidence type="ECO:0000256" key="1">
    <source>
        <dbReference type="SAM" id="MobiDB-lite"/>
    </source>
</evidence>
<organism evidence="2 3">
    <name type="scientific">Allostreptomyces psammosilenae</name>
    <dbReference type="NCBI Taxonomy" id="1892865"/>
    <lineage>
        <taxon>Bacteria</taxon>
        <taxon>Bacillati</taxon>
        <taxon>Actinomycetota</taxon>
        <taxon>Actinomycetes</taxon>
        <taxon>Kitasatosporales</taxon>
        <taxon>Streptomycetaceae</taxon>
        <taxon>Allostreptomyces</taxon>
    </lineage>
</organism>
<dbReference type="RefSeq" id="WP_179813743.1">
    <property type="nucleotide sequence ID" value="NZ_JACBZD010000001.1"/>
</dbReference>
<dbReference type="SUPFAM" id="SSF51182">
    <property type="entry name" value="RmlC-like cupins"/>
    <property type="match status" value="1"/>
</dbReference>
<comment type="caution">
    <text evidence="2">The sequence shown here is derived from an EMBL/GenBank/DDBJ whole genome shotgun (WGS) entry which is preliminary data.</text>
</comment>
<dbReference type="Gene3D" id="2.60.120.10">
    <property type="entry name" value="Jelly Rolls"/>
    <property type="match status" value="1"/>
</dbReference>
<proteinExistence type="predicted"/>
<evidence type="ECO:0000313" key="2">
    <source>
        <dbReference type="EMBL" id="NYI04912.1"/>
    </source>
</evidence>
<keyword evidence="2" id="KW-0560">Oxidoreductase</keyword>
<evidence type="ECO:0000313" key="3">
    <source>
        <dbReference type="Proteomes" id="UP000567795"/>
    </source>
</evidence>
<feature type="compositionally biased region" description="Low complexity" evidence="1">
    <location>
        <begin position="17"/>
        <end position="30"/>
    </location>
</feature>
<dbReference type="AlphaFoldDB" id="A0A853A321"/>
<dbReference type="InterPro" id="IPR011051">
    <property type="entry name" value="RmlC_Cupin_sf"/>
</dbReference>